<evidence type="ECO:0008006" key="3">
    <source>
        <dbReference type="Google" id="ProtNLM"/>
    </source>
</evidence>
<reference evidence="1 2" key="1">
    <citation type="submission" date="2020-08" db="EMBL/GenBank/DDBJ databases">
        <title>Functional genomics of gut bacteria from endangered species of beetles.</title>
        <authorList>
            <person name="Carlos-Shanley C."/>
        </authorList>
    </citation>
    <scope>NUCLEOTIDE SEQUENCE [LARGE SCALE GENOMIC DNA]</scope>
    <source>
        <strain evidence="1 2">S00239</strain>
    </source>
</reference>
<evidence type="ECO:0000313" key="1">
    <source>
        <dbReference type="EMBL" id="MBB4845776.1"/>
    </source>
</evidence>
<sequence length="127" mass="13234">MASPCTRRVRSHTYGLIPVLLTLAACSSTIKQEGLEQRAAMATGHPVGSFTITDKVEAGGGRIEFNVKARDGANFQCYMYSATAFQKAMSFGQTPHSDAICTQMGKGSGASPAAPSCNALLKAAGKC</sequence>
<accession>A0A840LCA0</accession>
<dbReference type="Proteomes" id="UP000562027">
    <property type="component" value="Unassembled WGS sequence"/>
</dbReference>
<keyword evidence="2" id="KW-1185">Reference proteome</keyword>
<proteinExistence type="predicted"/>
<protein>
    <recommendedName>
        <fullName evidence="3">Lipoprotein</fullName>
    </recommendedName>
</protein>
<comment type="caution">
    <text evidence="1">The sequence shown here is derived from an EMBL/GenBank/DDBJ whole genome shotgun (WGS) entry which is preliminary data.</text>
</comment>
<evidence type="ECO:0000313" key="2">
    <source>
        <dbReference type="Proteomes" id="UP000562027"/>
    </source>
</evidence>
<dbReference type="AlphaFoldDB" id="A0A840LCA0"/>
<dbReference type="RefSeq" id="WP_184304039.1">
    <property type="nucleotide sequence ID" value="NZ_JACHLP010000011.1"/>
</dbReference>
<dbReference type="EMBL" id="JACHLP010000011">
    <property type="protein sequence ID" value="MBB4845776.1"/>
    <property type="molecule type" value="Genomic_DNA"/>
</dbReference>
<dbReference type="PROSITE" id="PS51257">
    <property type="entry name" value="PROKAR_LIPOPROTEIN"/>
    <property type="match status" value="1"/>
</dbReference>
<name>A0A840LCA0_9BURK</name>
<gene>
    <name evidence="1" type="ORF">HNP55_004328</name>
</gene>
<organism evidence="1 2">
    <name type="scientific">Roseateles oligotrophus</name>
    <dbReference type="NCBI Taxonomy" id="1769250"/>
    <lineage>
        <taxon>Bacteria</taxon>
        <taxon>Pseudomonadati</taxon>
        <taxon>Pseudomonadota</taxon>
        <taxon>Betaproteobacteria</taxon>
        <taxon>Burkholderiales</taxon>
        <taxon>Sphaerotilaceae</taxon>
        <taxon>Roseateles</taxon>
    </lineage>
</organism>